<dbReference type="InterPro" id="IPR000639">
    <property type="entry name" value="Epox_hydrolase-like"/>
</dbReference>
<gene>
    <name evidence="3" type="ORF">NEH16_32390</name>
</gene>
<feature type="domain" description="AB hydrolase-1" evidence="2">
    <location>
        <begin position="38"/>
        <end position="272"/>
    </location>
</feature>
<dbReference type="Proteomes" id="UP001164963">
    <property type="component" value="Chromosome"/>
</dbReference>
<accession>A0ABY6Q141</accession>
<dbReference type="EMBL" id="CP098740">
    <property type="protein sequence ID" value="UZK58158.1"/>
    <property type="molecule type" value="Genomic_DNA"/>
</dbReference>
<dbReference type="SUPFAM" id="SSF53474">
    <property type="entry name" value="alpha/beta-Hydrolases"/>
    <property type="match status" value="1"/>
</dbReference>
<organism evidence="3 4">
    <name type="scientific">Streptomyces drozdowiczii</name>
    <dbReference type="NCBI Taxonomy" id="202862"/>
    <lineage>
        <taxon>Bacteria</taxon>
        <taxon>Bacillati</taxon>
        <taxon>Actinomycetota</taxon>
        <taxon>Actinomycetes</taxon>
        <taxon>Kitasatosporales</taxon>
        <taxon>Streptomycetaceae</taxon>
        <taxon>Streptomyces</taxon>
    </lineage>
</organism>
<dbReference type="Gene3D" id="3.40.50.1820">
    <property type="entry name" value="alpha/beta hydrolase"/>
    <property type="match status" value="1"/>
</dbReference>
<dbReference type="PANTHER" id="PTHR43798:SF31">
    <property type="entry name" value="AB HYDROLASE SUPERFAMILY PROTEIN YCLE"/>
    <property type="match status" value="1"/>
</dbReference>
<dbReference type="Pfam" id="PF12697">
    <property type="entry name" value="Abhydrolase_6"/>
    <property type="match status" value="1"/>
</dbReference>
<evidence type="ECO:0000259" key="2">
    <source>
        <dbReference type="Pfam" id="PF12697"/>
    </source>
</evidence>
<keyword evidence="1 3" id="KW-0378">Hydrolase</keyword>
<dbReference type="PRINTS" id="PR00111">
    <property type="entry name" value="ABHYDROLASE"/>
</dbReference>
<evidence type="ECO:0000313" key="4">
    <source>
        <dbReference type="Proteomes" id="UP001164963"/>
    </source>
</evidence>
<dbReference type="RefSeq" id="WP_073969556.1">
    <property type="nucleotide sequence ID" value="NZ_CP098740.1"/>
</dbReference>
<protein>
    <submittedName>
        <fullName evidence="3">Alpha/beta hydrolase</fullName>
    </submittedName>
</protein>
<dbReference type="InterPro" id="IPR000073">
    <property type="entry name" value="AB_hydrolase_1"/>
</dbReference>
<dbReference type="PRINTS" id="PR00412">
    <property type="entry name" value="EPOXHYDRLASE"/>
</dbReference>
<evidence type="ECO:0000256" key="1">
    <source>
        <dbReference type="ARBA" id="ARBA00022801"/>
    </source>
</evidence>
<dbReference type="InterPro" id="IPR050266">
    <property type="entry name" value="AB_hydrolase_sf"/>
</dbReference>
<sequence length="282" mass="29172">MTTVAAAPATETQVRTDDGARLAVSVLPPLTPPTGVTVVLVHGWGASRRVWSTVADRLIRLGHRVVSYDLRGHGASSQGAEPFGIARLGADLAAVLAHVEAPDAVVVGHSGGGFAALSYAASEDRNAGALSGLVLLATAAHDQDTPDSEVRMMGSALFQRAVSRPALGRKLLGQNMLGPKADRRLSEVNRQMFAAAGPAVRAEAFRSSRGMDLRGALVSVTVPAVVLAGTADKVIAPKLGRVVAEAMPRARFEEVPGAGHMLPLEAPQTVVGAVSELTRDHG</sequence>
<keyword evidence="4" id="KW-1185">Reference proteome</keyword>
<dbReference type="GO" id="GO:0016787">
    <property type="term" value="F:hydrolase activity"/>
    <property type="evidence" value="ECO:0007669"/>
    <property type="project" value="UniProtKB-KW"/>
</dbReference>
<reference evidence="3" key="1">
    <citation type="journal article" date="2022" name="Front. Microbiol.">
        <title>Mirubactin C rescues the lethal effect of cell wall biosynthesis mutations in Bacillus subtilis.</title>
        <authorList>
            <person name="Kepplinger B."/>
            <person name="Wen X."/>
            <person name="Tyler A.R."/>
            <person name="Kim B.Y."/>
            <person name="Brown J."/>
            <person name="Banks P."/>
            <person name="Dashti Y."/>
            <person name="Mackenzie E.S."/>
            <person name="Wills C."/>
            <person name="Kawai Y."/>
            <person name="Waldron K.J."/>
            <person name="Allenby N.E.E."/>
            <person name="Wu L.J."/>
            <person name="Hall M.J."/>
            <person name="Errington J."/>
        </authorList>
    </citation>
    <scope>NUCLEOTIDE SEQUENCE</scope>
    <source>
        <strain evidence="3">MDA8-470</strain>
    </source>
</reference>
<evidence type="ECO:0000313" key="3">
    <source>
        <dbReference type="EMBL" id="UZK58158.1"/>
    </source>
</evidence>
<dbReference type="InterPro" id="IPR029058">
    <property type="entry name" value="AB_hydrolase_fold"/>
</dbReference>
<name>A0ABY6Q141_9ACTN</name>
<dbReference type="PANTHER" id="PTHR43798">
    <property type="entry name" value="MONOACYLGLYCEROL LIPASE"/>
    <property type="match status" value="1"/>
</dbReference>
<proteinExistence type="predicted"/>